<evidence type="ECO:0000313" key="3">
    <source>
        <dbReference type="Proteomes" id="UP001141806"/>
    </source>
</evidence>
<dbReference type="EMBL" id="JAMYWD010000009">
    <property type="protein sequence ID" value="KAJ4961832.1"/>
    <property type="molecule type" value="Genomic_DNA"/>
</dbReference>
<evidence type="ECO:0000256" key="1">
    <source>
        <dbReference type="SAM" id="MobiDB-lite"/>
    </source>
</evidence>
<sequence length="170" mass="18719">MLDNLFGLTYLKNAGLGVLTHSPHSVTIPPLPIVVFVPKGEAEGAKGKGAKGSKGAEGGDDDVNKKAESLELKHWGRKRHYSVEKIVKKKKTRPLVGAGEASAIKEPLLAKHLPWQICLPKGIKVYTDLNYLDAYNRALCHHFEVYDLKKKVVNLKDELAKALKLKSEAM</sequence>
<feature type="region of interest" description="Disordered" evidence="1">
    <location>
        <begin position="43"/>
        <end position="63"/>
    </location>
</feature>
<keyword evidence="3" id="KW-1185">Reference proteome</keyword>
<proteinExistence type="predicted"/>
<organism evidence="2 3">
    <name type="scientific">Protea cynaroides</name>
    <dbReference type="NCBI Taxonomy" id="273540"/>
    <lineage>
        <taxon>Eukaryota</taxon>
        <taxon>Viridiplantae</taxon>
        <taxon>Streptophyta</taxon>
        <taxon>Embryophyta</taxon>
        <taxon>Tracheophyta</taxon>
        <taxon>Spermatophyta</taxon>
        <taxon>Magnoliopsida</taxon>
        <taxon>Proteales</taxon>
        <taxon>Proteaceae</taxon>
        <taxon>Protea</taxon>
    </lineage>
</organism>
<evidence type="ECO:0000313" key="2">
    <source>
        <dbReference type="EMBL" id="KAJ4961832.1"/>
    </source>
</evidence>
<accession>A0A9Q0K3U2</accession>
<gene>
    <name evidence="2" type="ORF">NE237_021742</name>
</gene>
<name>A0A9Q0K3U2_9MAGN</name>
<reference evidence="2" key="1">
    <citation type="journal article" date="2023" name="Plant J.">
        <title>The genome of the king protea, Protea cynaroides.</title>
        <authorList>
            <person name="Chang J."/>
            <person name="Duong T.A."/>
            <person name="Schoeman C."/>
            <person name="Ma X."/>
            <person name="Roodt D."/>
            <person name="Barker N."/>
            <person name="Li Z."/>
            <person name="Van de Peer Y."/>
            <person name="Mizrachi E."/>
        </authorList>
    </citation>
    <scope>NUCLEOTIDE SEQUENCE</scope>
    <source>
        <tissue evidence="2">Young leaves</tissue>
    </source>
</reference>
<protein>
    <submittedName>
        <fullName evidence="2">Uncharacterized protein</fullName>
    </submittedName>
</protein>
<comment type="caution">
    <text evidence="2">The sequence shown here is derived from an EMBL/GenBank/DDBJ whole genome shotgun (WGS) entry which is preliminary data.</text>
</comment>
<dbReference type="Proteomes" id="UP001141806">
    <property type="component" value="Unassembled WGS sequence"/>
</dbReference>
<dbReference type="AlphaFoldDB" id="A0A9Q0K3U2"/>